<dbReference type="InterPro" id="IPR009061">
    <property type="entry name" value="DNA-bd_dom_put_sf"/>
</dbReference>
<evidence type="ECO:0000313" key="5">
    <source>
        <dbReference type="EMBL" id="MFC4961689.1"/>
    </source>
</evidence>
<keyword evidence="2" id="KW-0238">DNA-binding</keyword>
<dbReference type="InterPro" id="IPR052916">
    <property type="entry name" value="Type-I_RE_MTase_Subunit"/>
</dbReference>
<dbReference type="SUPFAM" id="SSF46955">
    <property type="entry name" value="Putative DNA-binding domain"/>
    <property type="match status" value="1"/>
</dbReference>
<feature type="compositionally biased region" description="Basic and acidic residues" evidence="3">
    <location>
        <begin position="543"/>
        <end position="558"/>
    </location>
</feature>
<dbReference type="InterPro" id="IPR003356">
    <property type="entry name" value="DNA_methylase_A-5"/>
</dbReference>
<dbReference type="Pfam" id="PF02384">
    <property type="entry name" value="N6_Mtase"/>
    <property type="match status" value="1"/>
</dbReference>
<keyword evidence="5" id="KW-0808">Transferase</keyword>
<feature type="compositionally biased region" description="Basic and acidic residues" evidence="3">
    <location>
        <begin position="728"/>
        <end position="739"/>
    </location>
</feature>
<keyword evidence="6" id="KW-1185">Reference proteome</keyword>
<evidence type="ECO:0000256" key="1">
    <source>
        <dbReference type="ARBA" id="ARBA00022747"/>
    </source>
</evidence>
<evidence type="ECO:0000256" key="3">
    <source>
        <dbReference type="SAM" id="MobiDB-lite"/>
    </source>
</evidence>
<feature type="region of interest" description="Disordered" evidence="3">
    <location>
        <begin position="543"/>
        <end position="562"/>
    </location>
</feature>
<dbReference type="PANTHER" id="PTHR42998">
    <property type="entry name" value="TYPE I RESTRICTION ENZYME HINDVIIP M PROTEIN-RELATED"/>
    <property type="match status" value="1"/>
</dbReference>
<dbReference type="Gene3D" id="3.40.50.150">
    <property type="entry name" value="Vaccinia Virus protein VP39"/>
    <property type="match status" value="1"/>
</dbReference>
<dbReference type="SUPFAM" id="SSF53335">
    <property type="entry name" value="S-adenosyl-L-methionine-dependent methyltransferases"/>
    <property type="match status" value="1"/>
</dbReference>
<feature type="domain" description="DNA methylase adenine-specific" evidence="4">
    <location>
        <begin position="182"/>
        <end position="409"/>
    </location>
</feature>
<dbReference type="InterPro" id="IPR029063">
    <property type="entry name" value="SAM-dependent_MTases_sf"/>
</dbReference>
<feature type="region of interest" description="Disordered" evidence="3">
    <location>
        <begin position="717"/>
        <end position="739"/>
    </location>
</feature>
<protein>
    <submittedName>
        <fullName evidence="5">N-6 DNA methylase</fullName>
    </submittedName>
</protein>
<evidence type="ECO:0000256" key="2">
    <source>
        <dbReference type="ARBA" id="ARBA00023125"/>
    </source>
</evidence>
<dbReference type="GO" id="GO:0008168">
    <property type="term" value="F:methyltransferase activity"/>
    <property type="evidence" value="ECO:0007669"/>
    <property type="project" value="UniProtKB-KW"/>
</dbReference>
<dbReference type="EMBL" id="JBHSIZ010000054">
    <property type="protein sequence ID" value="MFC4961689.1"/>
    <property type="molecule type" value="Genomic_DNA"/>
</dbReference>
<dbReference type="Proteomes" id="UP001595834">
    <property type="component" value="Unassembled WGS sequence"/>
</dbReference>
<accession>A0ABV9UZR4</accession>
<comment type="caution">
    <text evidence="5">The sequence shown here is derived from an EMBL/GenBank/DDBJ whole genome shotgun (WGS) entry which is preliminary data.</text>
</comment>
<dbReference type="PRINTS" id="PR00507">
    <property type="entry name" value="N12N6MTFRASE"/>
</dbReference>
<evidence type="ECO:0000313" key="6">
    <source>
        <dbReference type="Proteomes" id="UP001595834"/>
    </source>
</evidence>
<dbReference type="InterPro" id="IPR036388">
    <property type="entry name" value="WH-like_DNA-bd_sf"/>
</dbReference>
<keyword evidence="5" id="KW-0489">Methyltransferase</keyword>
<reference evidence="6" key="1">
    <citation type="journal article" date="2019" name="Int. J. Syst. Evol. Microbiol.">
        <title>The Global Catalogue of Microorganisms (GCM) 10K type strain sequencing project: providing services to taxonomists for standard genome sequencing and annotation.</title>
        <authorList>
            <consortium name="The Broad Institute Genomics Platform"/>
            <consortium name="The Broad Institute Genome Sequencing Center for Infectious Disease"/>
            <person name="Wu L."/>
            <person name="Ma J."/>
        </authorList>
    </citation>
    <scope>NUCLEOTIDE SEQUENCE [LARGE SCALE GENOMIC DNA]</scope>
    <source>
        <strain evidence="6">CCM 7224</strain>
    </source>
</reference>
<keyword evidence="1" id="KW-0680">Restriction system</keyword>
<sequence length="739" mass="76508">MSSSSALVTAAEISRLAGVTRATVSNWRRRHEGFPAPVGGSDTSPLYDVKAVRAWLAERGYDMSVDPSEELRTLLRQADGGAGVVGRLIPFVLAATESSARQRADWSGLPDAELAERAGKAVGTALADMEPTADSAPVSYRAADASLLRAVAACVDAELSAGGTGATTLDLLAQRELLDSAATGSYSTPAPVAELMAALLAAVHGGSAPDRVLDPACGGGSLLAAAAAMGATELYGQDIAAVQAQRAAVQLRITAGGTRATVRVGDSLRADAFPELAVDGVLSAPPFGVRDWGHDELAYDARWAYGVPGRSDSELAWVQHALAHVSQGGGVVLLMPASPAFTGSGRGVRAELVRTGALRAVLSLPAGALPYTGLSLQLWALQRPDPQGVSVPSVPSVLFIDTAAWVTSGPMGSRSATDWPPLTAAVLDHWHTFTGSPERFEAVPGSVRAVEAIDLLDDRVDLTPARYVNSGPDADPSATATTANDLWAKGADAAKDLATVWSGLSELKPAGDAVRAWRTATVADLGRGGALTVLTSAVTRRGADGGRTVADKGSDSGPEHPTNLLMLRATDIATGARASELAPAEGLDRMVRIEVGDVLLPEIVRDRASAATTPFRIADEEDAGKILGPHLKAFRPDPARLDSWFLGGVLSAGSNISAAASGSTTIRIDARRLRVPLLPLSEQCQYGAAFRRLHNLQTAGRRAAELATETSHFVSEALAGGTLLPPPEDPRRDDGSLAG</sequence>
<evidence type="ECO:0000259" key="4">
    <source>
        <dbReference type="Pfam" id="PF02384"/>
    </source>
</evidence>
<organism evidence="5 6">
    <name type="scientific">Streptomyces mauvecolor</name>
    <dbReference type="NCBI Taxonomy" id="58345"/>
    <lineage>
        <taxon>Bacteria</taxon>
        <taxon>Bacillati</taxon>
        <taxon>Actinomycetota</taxon>
        <taxon>Actinomycetes</taxon>
        <taxon>Kitasatosporales</taxon>
        <taxon>Streptomycetaceae</taxon>
        <taxon>Streptomyces</taxon>
    </lineage>
</organism>
<proteinExistence type="predicted"/>
<dbReference type="GO" id="GO:0032259">
    <property type="term" value="P:methylation"/>
    <property type="evidence" value="ECO:0007669"/>
    <property type="project" value="UniProtKB-KW"/>
</dbReference>
<dbReference type="PANTHER" id="PTHR42998:SF1">
    <property type="entry name" value="TYPE I RESTRICTION ENZYME HINDI METHYLASE SUBUNIT"/>
    <property type="match status" value="1"/>
</dbReference>
<dbReference type="Gene3D" id="1.10.10.10">
    <property type="entry name" value="Winged helix-like DNA-binding domain superfamily/Winged helix DNA-binding domain"/>
    <property type="match status" value="1"/>
</dbReference>
<gene>
    <name evidence="5" type="ORF">ACFPFX_35950</name>
</gene>
<dbReference type="Gene3D" id="3.90.220.20">
    <property type="entry name" value="DNA methylase specificity domains"/>
    <property type="match status" value="1"/>
</dbReference>
<dbReference type="RefSeq" id="WP_344375112.1">
    <property type="nucleotide sequence ID" value="NZ_BAAASQ010000009.1"/>
</dbReference>
<dbReference type="InterPro" id="IPR044946">
    <property type="entry name" value="Restrct_endonuc_typeI_TRD_sf"/>
</dbReference>
<name>A0ABV9UZR4_9ACTN</name>